<proteinExistence type="predicted"/>
<feature type="region of interest" description="Disordered" evidence="1">
    <location>
        <begin position="1"/>
        <end position="22"/>
    </location>
</feature>
<evidence type="ECO:0000256" key="1">
    <source>
        <dbReference type="SAM" id="MobiDB-lite"/>
    </source>
</evidence>
<evidence type="ECO:0000313" key="3">
    <source>
        <dbReference type="Proteomes" id="UP001642482"/>
    </source>
</evidence>
<evidence type="ECO:0000313" key="2">
    <source>
        <dbReference type="EMBL" id="CAK7222698.1"/>
    </source>
</evidence>
<dbReference type="Proteomes" id="UP001642482">
    <property type="component" value="Unassembled WGS sequence"/>
</dbReference>
<organism evidence="2 3">
    <name type="scientific">Sporothrix eucalyptigena</name>
    <dbReference type="NCBI Taxonomy" id="1812306"/>
    <lineage>
        <taxon>Eukaryota</taxon>
        <taxon>Fungi</taxon>
        <taxon>Dikarya</taxon>
        <taxon>Ascomycota</taxon>
        <taxon>Pezizomycotina</taxon>
        <taxon>Sordariomycetes</taxon>
        <taxon>Sordariomycetidae</taxon>
        <taxon>Ophiostomatales</taxon>
        <taxon>Ophiostomataceae</taxon>
        <taxon>Sporothrix</taxon>
    </lineage>
</organism>
<name>A0ABP0BSV8_9PEZI</name>
<accession>A0ABP0BSV8</accession>
<dbReference type="EMBL" id="CAWUHD010000045">
    <property type="protein sequence ID" value="CAK7222698.1"/>
    <property type="molecule type" value="Genomic_DNA"/>
</dbReference>
<comment type="caution">
    <text evidence="2">The sequence shown here is derived from an EMBL/GenBank/DDBJ whole genome shotgun (WGS) entry which is preliminary data.</text>
</comment>
<protein>
    <submittedName>
        <fullName evidence="2">Uncharacterized protein</fullName>
    </submittedName>
</protein>
<gene>
    <name evidence="2" type="ORF">SEUCBS140593_004989</name>
</gene>
<keyword evidence="3" id="KW-1185">Reference proteome</keyword>
<feature type="compositionally biased region" description="Pro residues" evidence="1">
    <location>
        <begin position="7"/>
        <end position="22"/>
    </location>
</feature>
<sequence>MPSGFPTTPPGFPQANVPPEPHSPSIRRFKYAREFMLPYFSPSYAARISEMPIDDKPMCCILEERMIKPLEAIMGRGLYVHSMEGLYEQLLVPFSRVWIWDKQVQVFKYHQQVGRPLSDSIVAGKSVMHWFRQMIMALAGASMRRACMETDIVQEHMACEEVEGHEMVQTLDDISEHTGEPKEEYSDSDDSDCSDSRGTYLCSDSTINDEGERKCPINDIHLQGTNIISAWMAHKDLRLFEMDSLWPVFDNPKWVPGADGTDGNAKTAALAVYHGTPFPRPNGLCRVHSLCEDEDQHNFINYKYRGSIYPSSDPIVPHLTTLPVIWTAYSPLRSYLWALFDADVIGHVPNDDINGLMSGAAYRCRRQPNLRDPGCHVHRGVRLLRYNPRVKADANNMLEDLNGNRAKSAIVPAGTENDYREASQLAFPCRPVSKRWASKPEPTPDGAWDRVAEQCGEPTGMGCPNILHVKEMEPESSAVHEFTGQMWRTAWDETGLEILNASRHSIFSISFEMTTIKAPALVSVGEPNLAALRKPGARCTPGRVN</sequence>
<reference evidence="2 3" key="1">
    <citation type="submission" date="2024-01" db="EMBL/GenBank/DDBJ databases">
        <authorList>
            <person name="Allen C."/>
            <person name="Tagirdzhanova G."/>
        </authorList>
    </citation>
    <scope>NUCLEOTIDE SEQUENCE [LARGE SCALE GENOMIC DNA]</scope>
</reference>